<dbReference type="STRING" id="1257118.L8GSW6"/>
<dbReference type="KEGG" id="acan:ACA1_202770"/>
<dbReference type="AlphaFoldDB" id="L8GSW6"/>
<organism evidence="2 3">
    <name type="scientific">Acanthamoeba castellanii (strain ATCC 30010 / Neff)</name>
    <dbReference type="NCBI Taxonomy" id="1257118"/>
    <lineage>
        <taxon>Eukaryota</taxon>
        <taxon>Amoebozoa</taxon>
        <taxon>Discosea</taxon>
        <taxon>Longamoebia</taxon>
        <taxon>Centramoebida</taxon>
        <taxon>Acanthamoebidae</taxon>
        <taxon>Acanthamoeba</taxon>
    </lineage>
</organism>
<dbReference type="OrthoDB" id="2335338at2759"/>
<evidence type="ECO:0000256" key="1">
    <source>
        <dbReference type="PROSITE-ProRule" id="PRU00339"/>
    </source>
</evidence>
<dbReference type="SMART" id="SM00028">
    <property type="entry name" value="TPR"/>
    <property type="match status" value="3"/>
</dbReference>
<dbReference type="Proteomes" id="UP000011083">
    <property type="component" value="Unassembled WGS sequence"/>
</dbReference>
<dbReference type="InterPro" id="IPR050754">
    <property type="entry name" value="FKBP4/5/8-like"/>
</dbReference>
<name>L8GSW6_ACACF</name>
<dbReference type="Pfam" id="PF14559">
    <property type="entry name" value="TPR_19"/>
    <property type="match status" value="1"/>
</dbReference>
<dbReference type="InterPro" id="IPR019734">
    <property type="entry name" value="TPR_rpt"/>
</dbReference>
<evidence type="ECO:0000313" key="3">
    <source>
        <dbReference type="Proteomes" id="UP000011083"/>
    </source>
</evidence>
<keyword evidence="3" id="KW-1185">Reference proteome</keyword>
<dbReference type="Gene3D" id="1.25.40.10">
    <property type="entry name" value="Tetratricopeptide repeat domain"/>
    <property type="match status" value="1"/>
</dbReference>
<sequence length="155" mass="17720">MANADRERESGNDHFRLKAYRKAVRCYNKGLATFNGLHFLTEEEQAHLNTSLLPLHANLAAALYHLKDYPKAIENACKALAIDPQHEKALYRLGLAHEALHDHDQAQDVYRRLAGMRPESALYRQALVRIQGVEREALKHSIFVDIFNKPHGPHH</sequence>
<dbReference type="RefSeq" id="XP_004338307.1">
    <property type="nucleotide sequence ID" value="XM_004338259.1"/>
</dbReference>
<gene>
    <name evidence="2" type="ORF">ACA1_202770</name>
</gene>
<feature type="repeat" description="TPR" evidence="1">
    <location>
        <begin position="87"/>
        <end position="120"/>
    </location>
</feature>
<accession>L8GSW6</accession>
<dbReference type="InterPro" id="IPR011990">
    <property type="entry name" value="TPR-like_helical_dom_sf"/>
</dbReference>
<dbReference type="VEuPathDB" id="AmoebaDB:ACA1_202770"/>
<dbReference type="GeneID" id="14917033"/>
<dbReference type="EMBL" id="KB008001">
    <property type="protein sequence ID" value="ELR16294.1"/>
    <property type="molecule type" value="Genomic_DNA"/>
</dbReference>
<feature type="repeat" description="TPR" evidence="1">
    <location>
        <begin position="53"/>
        <end position="86"/>
    </location>
</feature>
<dbReference type="PROSITE" id="PS50005">
    <property type="entry name" value="TPR"/>
    <property type="match status" value="2"/>
</dbReference>
<dbReference type="SUPFAM" id="SSF48452">
    <property type="entry name" value="TPR-like"/>
    <property type="match status" value="1"/>
</dbReference>
<proteinExistence type="predicted"/>
<protein>
    <submittedName>
        <fullName evidence="2">Tetratricopeptide repeat domain containing protein</fullName>
    </submittedName>
</protein>
<evidence type="ECO:0000313" key="2">
    <source>
        <dbReference type="EMBL" id="ELR16294.1"/>
    </source>
</evidence>
<keyword evidence="1" id="KW-0802">TPR repeat</keyword>
<reference evidence="2 3" key="1">
    <citation type="journal article" date="2013" name="Genome Biol.">
        <title>Genome of Acanthamoeba castellanii highlights extensive lateral gene transfer and early evolution of tyrosine kinase signaling.</title>
        <authorList>
            <person name="Clarke M."/>
            <person name="Lohan A.J."/>
            <person name="Liu B."/>
            <person name="Lagkouvardos I."/>
            <person name="Roy S."/>
            <person name="Zafar N."/>
            <person name="Bertelli C."/>
            <person name="Schilde C."/>
            <person name="Kianianmomeni A."/>
            <person name="Burglin T.R."/>
            <person name="Frech C."/>
            <person name="Turcotte B."/>
            <person name="Kopec K.O."/>
            <person name="Synnott J.M."/>
            <person name="Choo C."/>
            <person name="Paponov I."/>
            <person name="Finkler A."/>
            <person name="Soon Heng Tan C."/>
            <person name="Hutchins A.P."/>
            <person name="Weinmeier T."/>
            <person name="Rattei T."/>
            <person name="Chu J.S."/>
            <person name="Gimenez G."/>
            <person name="Irimia M."/>
            <person name="Rigden D.J."/>
            <person name="Fitzpatrick D.A."/>
            <person name="Lorenzo-Morales J."/>
            <person name="Bateman A."/>
            <person name="Chiu C.H."/>
            <person name="Tang P."/>
            <person name="Hegemann P."/>
            <person name="Fromm H."/>
            <person name="Raoult D."/>
            <person name="Greub G."/>
            <person name="Miranda-Saavedra D."/>
            <person name="Chen N."/>
            <person name="Nash P."/>
            <person name="Ginger M.L."/>
            <person name="Horn M."/>
            <person name="Schaap P."/>
            <person name="Caler L."/>
            <person name="Loftus B."/>
        </authorList>
    </citation>
    <scope>NUCLEOTIDE SEQUENCE [LARGE SCALE GENOMIC DNA]</scope>
    <source>
        <strain evidence="2 3">Neff</strain>
    </source>
</reference>
<dbReference type="PANTHER" id="PTHR46512">
    <property type="entry name" value="PEPTIDYLPROLYL ISOMERASE"/>
    <property type="match status" value="1"/>
</dbReference>